<protein>
    <recommendedName>
        <fullName evidence="3">3-hydroxyisobutyryl-CoA hydrolase</fullName>
        <ecNumber evidence="3">3.1.2.4</ecNumber>
    </recommendedName>
    <alternativeName>
        <fullName evidence="6">3-hydroxyisobutyryl-coenzyme A hydrolase</fullName>
    </alternativeName>
</protein>
<dbReference type="STRING" id="13706.A0A1X2HMU8"/>
<comment type="catalytic activity">
    <reaction evidence="1">
        <text>3-hydroxy-2-methylpropanoyl-CoA + H2O = 3-hydroxy-2-methylpropanoate + CoA + H(+)</text>
        <dbReference type="Rhea" id="RHEA:20888"/>
        <dbReference type="ChEBI" id="CHEBI:11805"/>
        <dbReference type="ChEBI" id="CHEBI:15377"/>
        <dbReference type="ChEBI" id="CHEBI:15378"/>
        <dbReference type="ChEBI" id="CHEBI:57287"/>
        <dbReference type="ChEBI" id="CHEBI:57340"/>
        <dbReference type="EC" id="3.1.2.4"/>
    </reaction>
</comment>
<keyword evidence="4" id="KW-0378">Hydrolase</keyword>
<comment type="subcellular location">
    <subcellularLocation>
        <location evidence="2">Mitochondrion</location>
    </subcellularLocation>
</comment>
<organism evidence="9 10">
    <name type="scientific">Syncephalastrum racemosum</name>
    <name type="common">Filamentous fungus</name>
    <dbReference type="NCBI Taxonomy" id="13706"/>
    <lineage>
        <taxon>Eukaryota</taxon>
        <taxon>Fungi</taxon>
        <taxon>Fungi incertae sedis</taxon>
        <taxon>Mucoromycota</taxon>
        <taxon>Mucoromycotina</taxon>
        <taxon>Mucoromycetes</taxon>
        <taxon>Mucorales</taxon>
        <taxon>Syncephalastraceae</taxon>
        <taxon>Syncephalastrum</taxon>
    </lineage>
</organism>
<evidence type="ECO:0000256" key="3">
    <source>
        <dbReference type="ARBA" id="ARBA00011915"/>
    </source>
</evidence>
<feature type="compositionally biased region" description="Polar residues" evidence="7">
    <location>
        <begin position="1"/>
        <end position="10"/>
    </location>
</feature>
<gene>
    <name evidence="9" type="ORF">BCR43DRAFT_132833</name>
</gene>
<feature type="domain" description="Enoyl-CoA hydratase/isomerase" evidence="8">
    <location>
        <begin position="96"/>
        <end position="445"/>
    </location>
</feature>
<dbReference type="GO" id="GO:0005739">
    <property type="term" value="C:mitochondrion"/>
    <property type="evidence" value="ECO:0007669"/>
    <property type="project" value="UniProtKB-SubCell"/>
</dbReference>
<comment type="caution">
    <text evidence="9">The sequence shown here is derived from an EMBL/GenBank/DDBJ whole genome shotgun (WGS) entry which is preliminary data.</text>
</comment>
<dbReference type="PROSITE" id="PS00166">
    <property type="entry name" value="ENOYL_COA_HYDRATASE"/>
    <property type="match status" value="1"/>
</dbReference>
<evidence type="ECO:0000256" key="2">
    <source>
        <dbReference type="ARBA" id="ARBA00004173"/>
    </source>
</evidence>
<evidence type="ECO:0000256" key="6">
    <source>
        <dbReference type="ARBA" id="ARBA00031181"/>
    </source>
</evidence>
<sequence length="541" mass="59713">MSRLLSTRAANSLPRASLTTRSSALPQLRASIASARTITTKSRSLNMSSSSSRTANSRLSTMSNWLSAPKQQMSTSSVGAEGVQAEVTTNKSMGLREIILNRPKKLNALNLNMINLIAPEIKAWEKSDLAKIILLKSSGGKGFCAGGDVKSKSRGGLPYKEWNELTRLRLPLDVVDLAAEGKKHDAARFFEAEYALDHYIGTLETPYVAVMDGITMGGGVGLSVHAPFRIATEKTLFAMPETGIGFLPEVAGSFFLPRLDGQLGIYLGLTGKRLKAADTFYAGIATHYVPSGRLPALEARLAELENPTHEIVNNAIEEFSAEMDSEADFSLAGEARAAIDRCFKYDTVEEIYAAVEKEGDTAWAKETLKLLNSVSPTSLKVTLLQLRTGANLSLGQCFKMEYHLVQKFLEGHDFKEGVYATLVRREPAKWQPASIQEVDQAGIKATYFDAPSAERLQLWSNKDYKQYPHRKYMLPSEEDVKRVVTGEAANAGSYALNREEVVEYFMRERNGKQGVKNKVLEILNRKTEHLKGGEQALKWIY</sequence>
<dbReference type="InParanoid" id="A0A1X2HMU8"/>
<dbReference type="PANTHER" id="PTHR43176:SF3">
    <property type="entry name" value="3-HYDROXYISOBUTYRYL-COA HYDROLASE, MITOCHONDRIAL"/>
    <property type="match status" value="1"/>
</dbReference>
<proteinExistence type="predicted"/>
<dbReference type="GO" id="GO:0003860">
    <property type="term" value="F:3-hydroxyisobutyryl-CoA hydrolase activity"/>
    <property type="evidence" value="ECO:0007669"/>
    <property type="project" value="UniProtKB-EC"/>
</dbReference>
<dbReference type="InterPro" id="IPR045004">
    <property type="entry name" value="ECH_dom"/>
</dbReference>
<dbReference type="InterPro" id="IPR029045">
    <property type="entry name" value="ClpP/crotonase-like_dom_sf"/>
</dbReference>
<dbReference type="NCBIfam" id="NF004127">
    <property type="entry name" value="PRK05617.1"/>
    <property type="match status" value="1"/>
</dbReference>
<evidence type="ECO:0000256" key="4">
    <source>
        <dbReference type="ARBA" id="ARBA00022801"/>
    </source>
</evidence>
<dbReference type="OrthoDB" id="1737613at2759"/>
<dbReference type="InterPro" id="IPR018376">
    <property type="entry name" value="Enoyl-CoA_hyd/isom_CS"/>
</dbReference>
<evidence type="ECO:0000259" key="8">
    <source>
        <dbReference type="Pfam" id="PF16113"/>
    </source>
</evidence>
<keyword evidence="5" id="KW-0496">Mitochondrion</keyword>
<dbReference type="GO" id="GO:0006574">
    <property type="term" value="P:L-valine catabolic process"/>
    <property type="evidence" value="ECO:0007669"/>
    <property type="project" value="TreeGrafter"/>
</dbReference>
<name>A0A1X2HMU8_SYNRA</name>
<dbReference type="FunCoup" id="A0A1X2HMU8">
    <property type="interactions" value="442"/>
</dbReference>
<dbReference type="SUPFAM" id="SSF52096">
    <property type="entry name" value="ClpP/crotonase"/>
    <property type="match status" value="1"/>
</dbReference>
<dbReference type="CDD" id="cd06558">
    <property type="entry name" value="crotonase-like"/>
    <property type="match status" value="1"/>
</dbReference>
<dbReference type="Gene3D" id="3.90.226.10">
    <property type="entry name" value="2-enoyl-CoA Hydratase, Chain A, domain 1"/>
    <property type="match status" value="1"/>
</dbReference>
<dbReference type="AlphaFoldDB" id="A0A1X2HMU8"/>
<evidence type="ECO:0000256" key="1">
    <source>
        <dbReference type="ARBA" id="ARBA00001709"/>
    </source>
</evidence>
<evidence type="ECO:0000313" key="10">
    <source>
        <dbReference type="Proteomes" id="UP000242180"/>
    </source>
</evidence>
<dbReference type="EMBL" id="MCGN01000002">
    <property type="protein sequence ID" value="ORZ00206.1"/>
    <property type="molecule type" value="Genomic_DNA"/>
</dbReference>
<dbReference type="InterPro" id="IPR032259">
    <property type="entry name" value="HIBYL-CoA-H"/>
</dbReference>
<reference evidence="9 10" key="1">
    <citation type="submission" date="2016-07" db="EMBL/GenBank/DDBJ databases">
        <title>Pervasive Adenine N6-methylation of Active Genes in Fungi.</title>
        <authorList>
            <consortium name="DOE Joint Genome Institute"/>
            <person name="Mondo S.J."/>
            <person name="Dannebaum R.O."/>
            <person name="Kuo R.C."/>
            <person name="Labutti K."/>
            <person name="Haridas S."/>
            <person name="Kuo A."/>
            <person name="Salamov A."/>
            <person name="Ahrendt S.R."/>
            <person name="Lipzen A."/>
            <person name="Sullivan W."/>
            <person name="Andreopoulos W.B."/>
            <person name="Clum A."/>
            <person name="Lindquist E."/>
            <person name="Daum C."/>
            <person name="Ramamoorthy G.K."/>
            <person name="Gryganskyi A."/>
            <person name="Culley D."/>
            <person name="Magnuson J.K."/>
            <person name="James T.Y."/>
            <person name="O'Malley M.A."/>
            <person name="Stajich J.E."/>
            <person name="Spatafora J.W."/>
            <person name="Visel A."/>
            <person name="Grigoriev I.V."/>
        </authorList>
    </citation>
    <scope>NUCLEOTIDE SEQUENCE [LARGE SCALE GENOMIC DNA]</scope>
    <source>
        <strain evidence="9 10">NRRL 2496</strain>
    </source>
</reference>
<feature type="region of interest" description="Disordered" evidence="7">
    <location>
        <begin position="1"/>
        <end position="20"/>
    </location>
</feature>
<evidence type="ECO:0000256" key="7">
    <source>
        <dbReference type="SAM" id="MobiDB-lite"/>
    </source>
</evidence>
<dbReference type="EC" id="3.1.2.4" evidence="3"/>
<evidence type="ECO:0000256" key="5">
    <source>
        <dbReference type="ARBA" id="ARBA00023128"/>
    </source>
</evidence>
<dbReference type="FunFam" id="3.90.226.10:FF:000026">
    <property type="entry name" value="3-hydroxyisobutyryl-CoA hydrolase, mitochondrial"/>
    <property type="match status" value="1"/>
</dbReference>
<dbReference type="Pfam" id="PF16113">
    <property type="entry name" value="ECH_2"/>
    <property type="match status" value="1"/>
</dbReference>
<dbReference type="PANTHER" id="PTHR43176">
    <property type="entry name" value="3-HYDROXYISOBUTYRYL-COA HYDROLASE-RELATED"/>
    <property type="match status" value="1"/>
</dbReference>
<dbReference type="Proteomes" id="UP000242180">
    <property type="component" value="Unassembled WGS sequence"/>
</dbReference>
<dbReference type="OMA" id="AYRNNEH"/>
<keyword evidence="10" id="KW-1185">Reference proteome</keyword>
<accession>A0A1X2HMU8</accession>
<evidence type="ECO:0000313" key="9">
    <source>
        <dbReference type="EMBL" id="ORZ00206.1"/>
    </source>
</evidence>